<dbReference type="SUPFAM" id="SSF55347">
    <property type="entry name" value="Glyceraldehyde-3-phosphate dehydrogenase-like, C-terminal domain"/>
    <property type="match status" value="1"/>
</dbReference>
<sequence length="250" mass="27690">VLSEKPVSRSAAELRRTIATIKKCGVLFTVYHNRRFDSDFLAAKRIVRQKMVGEVVLFEGRWHLYGSAAGFGVKEYNQKWRETKRFGGGILLDLGVHMLDQLNQLAPGRPTQVFSTMAGGIWAKDCDDFASGMIRFDDGMTAVIEVSGLSKVKLPRYRITGTRGIAVSNPEKKRMEIYVGDTSKPTKTVSFASPNTGVEVYRSFVAAIKNRRKAPAVTPESVVATMQLIDAYVESARTGRSVAIRGPRLK</sequence>
<dbReference type="Gene3D" id="3.30.360.10">
    <property type="entry name" value="Dihydrodipicolinate Reductase, domain 2"/>
    <property type="match status" value="1"/>
</dbReference>
<dbReference type="PANTHER" id="PTHR43708:SF8">
    <property type="entry name" value="OXIDOREDUCTASE"/>
    <property type="match status" value="1"/>
</dbReference>
<organism evidence="2">
    <name type="scientific">marine sediment metagenome</name>
    <dbReference type="NCBI Taxonomy" id="412755"/>
    <lineage>
        <taxon>unclassified sequences</taxon>
        <taxon>metagenomes</taxon>
        <taxon>ecological metagenomes</taxon>
    </lineage>
</organism>
<evidence type="ECO:0000259" key="1">
    <source>
        <dbReference type="Pfam" id="PF22725"/>
    </source>
</evidence>
<feature type="domain" description="GFO/IDH/MocA-like oxidoreductase" evidence="1">
    <location>
        <begin position="40"/>
        <end position="166"/>
    </location>
</feature>
<dbReference type="EMBL" id="BARS01040356">
    <property type="protein sequence ID" value="GAG34873.1"/>
    <property type="molecule type" value="Genomic_DNA"/>
</dbReference>
<dbReference type="Pfam" id="PF22725">
    <property type="entry name" value="GFO_IDH_MocA_C3"/>
    <property type="match status" value="1"/>
</dbReference>
<gene>
    <name evidence="2" type="ORF">S01H1_61538</name>
</gene>
<name>X0XDZ4_9ZZZZ</name>
<protein>
    <recommendedName>
        <fullName evidence="1">GFO/IDH/MocA-like oxidoreductase domain-containing protein</fullName>
    </recommendedName>
</protein>
<dbReference type="AlphaFoldDB" id="X0XDZ4"/>
<dbReference type="PANTHER" id="PTHR43708">
    <property type="entry name" value="CONSERVED EXPRESSED OXIDOREDUCTASE (EUROFUNG)"/>
    <property type="match status" value="1"/>
</dbReference>
<proteinExistence type="predicted"/>
<evidence type="ECO:0000313" key="2">
    <source>
        <dbReference type="EMBL" id="GAG34873.1"/>
    </source>
</evidence>
<dbReference type="InterPro" id="IPR051317">
    <property type="entry name" value="Gfo/Idh/MocA_oxidoreduct"/>
</dbReference>
<dbReference type="Gene3D" id="3.40.50.720">
    <property type="entry name" value="NAD(P)-binding Rossmann-like Domain"/>
    <property type="match status" value="1"/>
</dbReference>
<comment type="caution">
    <text evidence="2">The sequence shown here is derived from an EMBL/GenBank/DDBJ whole genome shotgun (WGS) entry which is preliminary data.</text>
</comment>
<feature type="non-terminal residue" evidence="2">
    <location>
        <position position="1"/>
    </location>
</feature>
<reference evidence="2" key="1">
    <citation type="journal article" date="2014" name="Front. Microbiol.">
        <title>High frequency of phylogenetically diverse reductive dehalogenase-homologous genes in deep subseafloor sedimentary metagenomes.</title>
        <authorList>
            <person name="Kawai M."/>
            <person name="Futagami T."/>
            <person name="Toyoda A."/>
            <person name="Takaki Y."/>
            <person name="Nishi S."/>
            <person name="Hori S."/>
            <person name="Arai W."/>
            <person name="Tsubouchi T."/>
            <person name="Morono Y."/>
            <person name="Uchiyama I."/>
            <person name="Ito T."/>
            <person name="Fujiyama A."/>
            <person name="Inagaki F."/>
            <person name="Takami H."/>
        </authorList>
    </citation>
    <scope>NUCLEOTIDE SEQUENCE</scope>
    <source>
        <strain evidence="2">Expedition CK06-06</strain>
    </source>
</reference>
<dbReference type="InterPro" id="IPR055170">
    <property type="entry name" value="GFO_IDH_MocA-like_dom"/>
</dbReference>
<accession>X0XDZ4</accession>